<dbReference type="NCBIfam" id="NF033521">
    <property type="entry name" value="lasso_leader_L3"/>
    <property type="match status" value="1"/>
</dbReference>
<feature type="region of interest" description="Disordered" evidence="1">
    <location>
        <begin position="1"/>
        <end position="20"/>
    </location>
</feature>
<dbReference type="RefSeq" id="WP_135341045.1">
    <property type="nucleotide sequence ID" value="NZ_JBHLTX010000045.1"/>
</dbReference>
<evidence type="ECO:0000256" key="1">
    <source>
        <dbReference type="SAM" id="MobiDB-lite"/>
    </source>
</evidence>
<dbReference type="NCBIfam" id="NF033525">
    <property type="entry name" value="lasso_albusnod"/>
    <property type="match status" value="1"/>
</dbReference>
<dbReference type="EMBL" id="SRID01000266">
    <property type="protein sequence ID" value="TGA98049.1"/>
    <property type="molecule type" value="Genomic_DNA"/>
</dbReference>
<name>A0A4Z0GP95_9ACTN</name>
<dbReference type="AlphaFoldDB" id="A0A4Z0GP95"/>
<organism evidence="2 3">
    <name type="scientific">Streptomyces palmae</name>
    <dbReference type="NCBI Taxonomy" id="1701085"/>
    <lineage>
        <taxon>Bacteria</taxon>
        <taxon>Bacillati</taxon>
        <taxon>Actinomycetota</taxon>
        <taxon>Actinomycetes</taxon>
        <taxon>Kitasatosporales</taxon>
        <taxon>Streptomycetaceae</taxon>
        <taxon>Streptomyces</taxon>
    </lineage>
</organism>
<comment type="caution">
    <text evidence="2">The sequence shown here is derived from an EMBL/GenBank/DDBJ whole genome shotgun (WGS) entry which is preliminary data.</text>
</comment>
<protein>
    <submittedName>
        <fullName evidence="2">Albusnodin family lasso peptide</fullName>
    </submittedName>
</protein>
<sequence length="41" mass="4397">MEQKADESTYEPPELTDIGDFADLTLGLGDTQAESMGAYGE</sequence>
<proteinExistence type="predicted"/>
<evidence type="ECO:0000313" key="3">
    <source>
        <dbReference type="Proteomes" id="UP000297948"/>
    </source>
</evidence>
<evidence type="ECO:0000313" key="2">
    <source>
        <dbReference type="EMBL" id="TGA98049.1"/>
    </source>
</evidence>
<dbReference type="Proteomes" id="UP000297948">
    <property type="component" value="Unassembled WGS sequence"/>
</dbReference>
<reference evidence="2 3" key="1">
    <citation type="submission" date="2019-03" db="EMBL/GenBank/DDBJ databases">
        <authorList>
            <person name="Gonzalez-Pimentel J.L."/>
        </authorList>
    </citation>
    <scope>NUCLEOTIDE SEQUENCE [LARGE SCALE GENOMIC DNA]</scope>
    <source>
        <strain evidence="2 3">JCM 31289</strain>
    </source>
</reference>
<keyword evidence="3" id="KW-1185">Reference proteome</keyword>
<accession>A0A4Z0GP95</accession>
<gene>
    <name evidence="2" type="ORF">E4099_23160</name>
</gene>
<dbReference type="OrthoDB" id="4261573at2"/>